<evidence type="ECO:0000313" key="4">
    <source>
        <dbReference type="WBParaSite" id="TCNE_0001832801-mRNA-1"/>
    </source>
</evidence>
<evidence type="ECO:0000313" key="3">
    <source>
        <dbReference type="Proteomes" id="UP000050794"/>
    </source>
</evidence>
<reference evidence="4" key="1">
    <citation type="submission" date="2016-06" db="UniProtKB">
        <authorList>
            <consortium name="WormBaseParasite"/>
        </authorList>
    </citation>
    <scope>IDENTIFICATION</scope>
</reference>
<reference evidence="2 3" key="2">
    <citation type="submission" date="2018-11" db="EMBL/GenBank/DDBJ databases">
        <authorList>
            <consortium name="Pathogen Informatics"/>
        </authorList>
    </citation>
    <scope>NUCLEOTIDE SEQUENCE [LARGE SCALE GENOMIC DNA]</scope>
</reference>
<dbReference type="Proteomes" id="UP000050794">
    <property type="component" value="Unassembled WGS sequence"/>
</dbReference>
<feature type="domain" description="Neurotransmitter-gated ion-channel ligand-binding" evidence="1">
    <location>
        <begin position="25"/>
        <end position="74"/>
    </location>
</feature>
<dbReference type="AlphaFoldDB" id="A0A183VC54"/>
<dbReference type="Pfam" id="PF02931">
    <property type="entry name" value="Neur_chan_LBD"/>
    <property type="match status" value="1"/>
</dbReference>
<dbReference type="WBParaSite" id="TCNE_0001832801-mRNA-1">
    <property type="protein sequence ID" value="TCNE_0001832801-mRNA-1"/>
    <property type="gene ID" value="TCNE_0001832801"/>
</dbReference>
<dbReference type="GO" id="GO:0016020">
    <property type="term" value="C:membrane"/>
    <property type="evidence" value="ECO:0007669"/>
    <property type="project" value="InterPro"/>
</dbReference>
<proteinExistence type="predicted"/>
<dbReference type="InterPro" id="IPR036734">
    <property type="entry name" value="Neur_chan_lig-bd_sf"/>
</dbReference>
<evidence type="ECO:0000313" key="2">
    <source>
        <dbReference type="EMBL" id="VDM49645.1"/>
    </source>
</evidence>
<dbReference type="SUPFAM" id="SSF63712">
    <property type="entry name" value="Nicotinic receptor ligand binding domain-like"/>
    <property type="match status" value="1"/>
</dbReference>
<evidence type="ECO:0000259" key="1">
    <source>
        <dbReference type="Pfam" id="PF02931"/>
    </source>
</evidence>
<gene>
    <name evidence="2" type="ORF">TCNE_LOCUS18324</name>
</gene>
<protein>
    <submittedName>
        <fullName evidence="4">Neur_chan_LBD domain-containing protein</fullName>
    </submittedName>
</protein>
<dbReference type="EMBL" id="UYWY01025386">
    <property type="protein sequence ID" value="VDM49645.1"/>
    <property type="molecule type" value="Genomic_DNA"/>
</dbReference>
<organism evidence="3 4">
    <name type="scientific">Toxocara canis</name>
    <name type="common">Canine roundworm</name>
    <dbReference type="NCBI Taxonomy" id="6265"/>
    <lineage>
        <taxon>Eukaryota</taxon>
        <taxon>Metazoa</taxon>
        <taxon>Ecdysozoa</taxon>
        <taxon>Nematoda</taxon>
        <taxon>Chromadorea</taxon>
        <taxon>Rhabditida</taxon>
        <taxon>Spirurina</taxon>
        <taxon>Ascaridomorpha</taxon>
        <taxon>Ascaridoidea</taxon>
        <taxon>Toxocaridae</taxon>
        <taxon>Toxocara</taxon>
    </lineage>
</organism>
<dbReference type="GO" id="GO:0005230">
    <property type="term" value="F:extracellular ligand-gated monoatomic ion channel activity"/>
    <property type="evidence" value="ECO:0007669"/>
    <property type="project" value="InterPro"/>
</dbReference>
<sequence length="82" mass="9248">MNSIAYRTPTVSYPVRILSTSLNINGVNADAHYKESVMSTDVLVNFQGNVSWSAAGIFKSSCPLDVRYYPFDYQATFYFLFS</sequence>
<dbReference type="Gene3D" id="2.70.170.10">
    <property type="entry name" value="Neurotransmitter-gated ion-channel ligand-binding domain"/>
    <property type="match status" value="1"/>
</dbReference>
<name>A0A183VC54_TOXCA</name>
<accession>A0A183VC54</accession>
<keyword evidence="3" id="KW-1185">Reference proteome</keyword>
<dbReference type="InterPro" id="IPR006202">
    <property type="entry name" value="Neur_chan_lig-bd"/>
</dbReference>